<proteinExistence type="inferred from homology"/>
<dbReference type="STRING" id="7222.B4IWX9"/>
<dbReference type="OrthoDB" id="6247992at2759"/>
<keyword evidence="7" id="KW-0539">Nucleus</keyword>
<dbReference type="PhylomeDB" id="B4IWX9"/>
<reference evidence="15 16" key="1">
    <citation type="journal article" date="2007" name="Nature">
        <title>Evolution of genes and genomes on the Drosophila phylogeny.</title>
        <authorList>
            <consortium name="Drosophila 12 Genomes Consortium"/>
            <person name="Clark A.G."/>
            <person name="Eisen M.B."/>
            <person name="Smith D.R."/>
            <person name="Bergman C.M."/>
            <person name="Oliver B."/>
            <person name="Markow T.A."/>
            <person name="Kaufman T.C."/>
            <person name="Kellis M."/>
            <person name="Gelbart W."/>
            <person name="Iyer V.N."/>
            <person name="Pollard D.A."/>
            <person name="Sackton T.B."/>
            <person name="Larracuente A.M."/>
            <person name="Singh N.D."/>
            <person name="Abad J.P."/>
            <person name="Abt D.N."/>
            <person name="Adryan B."/>
            <person name="Aguade M."/>
            <person name="Akashi H."/>
            <person name="Anderson W.W."/>
            <person name="Aquadro C.F."/>
            <person name="Ardell D.H."/>
            <person name="Arguello R."/>
            <person name="Artieri C.G."/>
            <person name="Barbash D.A."/>
            <person name="Barker D."/>
            <person name="Barsanti P."/>
            <person name="Batterham P."/>
            <person name="Batzoglou S."/>
            <person name="Begun D."/>
            <person name="Bhutkar A."/>
            <person name="Blanco E."/>
            <person name="Bosak S.A."/>
            <person name="Bradley R.K."/>
            <person name="Brand A.D."/>
            <person name="Brent M.R."/>
            <person name="Brooks A.N."/>
            <person name="Brown R.H."/>
            <person name="Butlin R.K."/>
            <person name="Caggese C."/>
            <person name="Calvi B.R."/>
            <person name="Bernardo de Carvalho A."/>
            <person name="Caspi A."/>
            <person name="Castrezana S."/>
            <person name="Celniker S.E."/>
            <person name="Chang J.L."/>
            <person name="Chapple C."/>
            <person name="Chatterji S."/>
            <person name="Chinwalla A."/>
            <person name="Civetta A."/>
            <person name="Clifton S.W."/>
            <person name="Comeron J.M."/>
            <person name="Costello J.C."/>
            <person name="Coyne J.A."/>
            <person name="Daub J."/>
            <person name="David R.G."/>
            <person name="Delcher A.L."/>
            <person name="Delehaunty K."/>
            <person name="Do C.B."/>
            <person name="Ebling H."/>
            <person name="Edwards K."/>
            <person name="Eickbush T."/>
            <person name="Evans J.D."/>
            <person name="Filipski A."/>
            <person name="Findeiss S."/>
            <person name="Freyhult E."/>
            <person name="Fulton L."/>
            <person name="Fulton R."/>
            <person name="Garcia A.C."/>
            <person name="Gardiner A."/>
            <person name="Garfield D.A."/>
            <person name="Garvin B.E."/>
            <person name="Gibson G."/>
            <person name="Gilbert D."/>
            <person name="Gnerre S."/>
            <person name="Godfrey J."/>
            <person name="Good R."/>
            <person name="Gotea V."/>
            <person name="Gravely B."/>
            <person name="Greenberg A.J."/>
            <person name="Griffiths-Jones S."/>
            <person name="Gross S."/>
            <person name="Guigo R."/>
            <person name="Gustafson E.A."/>
            <person name="Haerty W."/>
            <person name="Hahn M.W."/>
            <person name="Halligan D.L."/>
            <person name="Halpern A.L."/>
            <person name="Halter G.M."/>
            <person name="Han M.V."/>
            <person name="Heger A."/>
            <person name="Hillier L."/>
            <person name="Hinrichs A.S."/>
            <person name="Holmes I."/>
            <person name="Hoskins R.A."/>
            <person name="Hubisz M.J."/>
            <person name="Hultmark D."/>
            <person name="Huntley M.A."/>
            <person name="Jaffe D.B."/>
            <person name="Jagadeeshan S."/>
            <person name="Jeck W.R."/>
            <person name="Johnson J."/>
            <person name="Jones C.D."/>
            <person name="Jordan W.C."/>
            <person name="Karpen G.H."/>
            <person name="Kataoka E."/>
            <person name="Keightley P.D."/>
            <person name="Kheradpour P."/>
            <person name="Kirkness E.F."/>
            <person name="Koerich L.B."/>
            <person name="Kristiansen K."/>
            <person name="Kudrna D."/>
            <person name="Kulathinal R.J."/>
            <person name="Kumar S."/>
            <person name="Kwok R."/>
            <person name="Lander E."/>
            <person name="Langley C.H."/>
            <person name="Lapoint R."/>
            <person name="Lazzaro B.P."/>
            <person name="Lee S.J."/>
            <person name="Levesque L."/>
            <person name="Li R."/>
            <person name="Lin C.F."/>
            <person name="Lin M.F."/>
            <person name="Lindblad-Toh K."/>
            <person name="Llopart A."/>
            <person name="Long M."/>
            <person name="Low L."/>
            <person name="Lozovsky E."/>
            <person name="Lu J."/>
            <person name="Luo M."/>
            <person name="Machado C.A."/>
            <person name="Makalowski W."/>
            <person name="Marzo M."/>
            <person name="Matsuda M."/>
            <person name="Matzkin L."/>
            <person name="McAllister B."/>
            <person name="McBride C.S."/>
            <person name="McKernan B."/>
            <person name="McKernan K."/>
            <person name="Mendez-Lago M."/>
            <person name="Minx P."/>
            <person name="Mollenhauer M.U."/>
            <person name="Montooth K."/>
            <person name="Mount S.M."/>
            <person name="Mu X."/>
            <person name="Myers E."/>
            <person name="Negre B."/>
            <person name="Newfeld S."/>
            <person name="Nielsen R."/>
            <person name="Noor M.A."/>
            <person name="O'Grady P."/>
            <person name="Pachter L."/>
            <person name="Papaceit M."/>
            <person name="Parisi M.J."/>
            <person name="Parisi M."/>
            <person name="Parts L."/>
            <person name="Pedersen J.S."/>
            <person name="Pesole G."/>
            <person name="Phillippy A.M."/>
            <person name="Ponting C.P."/>
            <person name="Pop M."/>
            <person name="Porcelli D."/>
            <person name="Powell J.R."/>
            <person name="Prohaska S."/>
            <person name="Pruitt K."/>
            <person name="Puig M."/>
            <person name="Quesneville H."/>
            <person name="Ram K.R."/>
            <person name="Rand D."/>
            <person name="Rasmussen M.D."/>
            <person name="Reed L.K."/>
            <person name="Reenan R."/>
            <person name="Reily A."/>
            <person name="Remington K.A."/>
            <person name="Rieger T.T."/>
            <person name="Ritchie M.G."/>
            <person name="Robin C."/>
            <person name="Rogers Y.H."/>
            <person name="Rohde C."/>
            <person name="Rozas J."/>
            <person name="Rubenfield M.J."/>
            <person name="Ruiz A."/>
            <person name="Russo S."/>
            <person name="Salzberg S.L."/>
            <person name="Sanchez-Gracia A."/>
            <person name="Saranga D.J."/>
            <person name="Sato H."/>
            <person name="Schaeffer S.W."/>
            <person name="Schatz M.C."/>
            <person name="Schlenke T."/>
            <person name="Schwartz R."/>
            <person name="Segarra C."/>
            <person name="Singh R.S."/>
            <person name="Sirot L."/>
            <person name="Sirota M."/>
            <person name="Sisneros N.B."/>
            <person name="Smith C.D."/>
            <person name="Smith T.F."/>
            <person name="Spieth J."/>
            <person name="Stage D.E."/>
            <person name="Stark A."/>
            <person name="Stephan W."/>
            <person name="Strausberg R.L."/>
            <person name="Strempel S."/>
            <person name="Sturgill D."/>
            <person name="Sutton G."/>
            <person name="Sutton G.G."/>
            <person name="Tao W."/>
            <person name="Teichmann S."/>
            <person name="Tobari Y.N."/>
            <person name="Tomimura Y."/>
            <person name="Tsolas J.M."/>
            <person name="Valente V.L."/>
            <person name="Venter E."/>
            <person name="Venter J.C."/>
            <person name="Vicario S."/>
            <person name="Vieira F.G."/>
            <person name="Vilella A.J."/>
            <person name="Villasante A."/>
            <person name="Walenz B."/>
            <person name="Wang J."/>
            <person name="Wasserman M."/>
            <person name="Watts T."/>
            <person name="Wilson D."/>
            <person name="Wilson R.K."/>
            <person name="Wing R.A."/>
            <person name="Wolfner M.F."/>
            <person name="Wong A."/>
            <person name="Wong G.K."/>
            <person name="Wu C.I."/>
            <person name="Wu G."/>
            <person name="Yamamoto D."/>
            <person name="Yang H.P."/>
            <person name="Yang S.P."/>
            <person name="Yorke J.A."/>
            <person name="Yoshida K."/>
            <person name="Zdobnov E."/>
            <person name="Zhang P."/>
            <person name="Zhang Y."/>
            <person name="Zimin A.V."/>
            <person name="Baldwin J."/>
            <person name="Abdouelleil A."/>
            <person name="Abdulkadir J."/>
            <person name="Abebe A."/>
            <person name="Abera B."/>
            <person name="Abreu J."/>
            <person name="Acer S.C."/>
            <person name="Aftuck L."/>
            <person name="Alexander A."/>
            <person name="An P."/>
            <person name="Anderson E."/>
            <person name="Anderson S."/>
            <person name="Arachi H."/>
            <person name="Azer M."/>
            <person name="Bachantsang P."/>
            <person name="Barry A."/>
            <person name="Bayul T."/>
            <person name="Berlin A."/>
            <person name="Bessette D."/>
            <person name="Bloom T."/>
            <person name="Blye J."/>
            <person name="Boguslavskiy L."/>
            <person name="Bonnet C."/>
            <person name="Boukhgalter B."/>
            <person name="Bourzgui I."/>
            <person name="Brown A."/>
            <person name="Cahill P."/>
            <person name="Channer S."/>
            <person name="Cheshatsang Y."/>
            <person name="Chuda L."/>
            <person name="Citroen M."/>
            <person name="Collymore A."/>
            <person name="Cooke P."/>
            <person name="Costello M."/>
            <person name="D'Aco K."/>
            <person name="Daza R."/>
            <person name="De Haan G."/>
            <person name="DeGray S."/>
            <person name="DeMaso C."/>
            <person name="Dhargay N."/>
            <person name="Dooley K."/>
            <person name="Dooley E."/>
            <person name="Doricent M."/>
            <person name="Dorje P."/>
            <person name="Dorjee K."/>
            <person name="Dupes A."/>
            <person name="Elong R."/>
            <person name="Falk J."/>
            <person name="Farina A."/>
            <person name="Faro S."/>
            <person name="Ferguson D."/>
            <person name="Fisher S."/>
            <person name="Foley C.D."/>
            <person name="Franke A."/>
            <person name="Friedrich D."/>
            <person name="Gadbois L."/>
            <person name="Gearin G."/>
            <person name="Gearin C.R."/>
            <person name="Giannoukos G."/>
            <person name="Goode T."/>
            <person name="Graham J."/>
            <person name="Grandbois E."/>
            <person name="Grewal S."/>
            <person name="Gyaltsen K."/>
            <person name="Hafez N."/>
            <person name="Hagos B."/>
            <person name="Hall J."/>
            <person name="Henson C."/>
            <person name="Hollinger A."/>
            <person name="Honan T."/>
            <person name="Huard M.D."/>
            <person name="Hughes L."/>
            <person name="Hurhula B."/>
            <person name="Husby M.E."/>
            <person name="Kamat A."/>
            <person name="Kanga B."/>
            <person name="Kashin S."/>
            <person name="Khazanovich D."/>
            <person name="Kisner P."/>
            <person name="Lance K."/>
            <person name="Lara M."/>
            <person name="Lee W."/>
            <person name="Lennon N."/>
            <person name="Letendre F."/>
            <person name="LeVine R."/>
            <person name="Lipovsky A."/>
            <person name="Liu X."/>
            <person name="Liu J."/>
            <person name="Liu S."/>
            <person name="Lokyitsang T."/>
            <person name="Lokyitsang Y."/>
            <person name="Lubonja R."/>
            <person name="Lui A."/>
            <person name="MacDonald P."/>
            <person name="Magnisalis V."/>
            <person name="Maru K."/>
            <person name="Matthews C."/>
            <person name="McCusker W."/>
            <person name="McDonough S."/>
            <person name="Mehta T."/>
            <person name="Meldrim J."/>
            <person name="Meneus L."/>
            <person name="Mihai O."/>
            <person name="Mihalev A."/>
            <person name="Mihova T."/>
            <person name="Mittelman R."/>
            <person name="Mlenga V."/>
            <person name="Montmayeur A."/>
            <person name="Mulrain L."/>
            <person name="Navidi A."/>
            <person name="Naylor J."/>
            <person name="Negash T."/>
            <person name="Nguyen T."/>
            <person name="Nguyen N."/>
            <person name="Nicol R."/>
            <person name="Norbu C."/>
            <person name="Norbu N."/>
            <person name="Novod N."/>
            <person name="O'Neill B."/>
            <person name="Osman S."/>
            <person name="Markiewicz E."/>
            <person name="Oyono O.L."/>
            <person name="Patti C."/>
            <person name="Phunkhang P."/>
            <person name="Pierre F."/>
            <person name="Priest M."/>
            <person name="Raghuraman S."/>
            <person name="Rege F."/>
            <person name="Reyes R."/>
            <person name="Rise C."/>
            <person name="Rogov P."/>
            <person name="Ross K."/>
            <person name="Ryan E."/>
            <person name="Settipalli S."/>
            <person name="Shea T."/>
            <person name="Sherpa N."/>
            <person name="Shi L."/>
            <person name="Shih D."/>
            <person name="Sparrow T."/>
            <person name="Spaulding J."/>
            <person name="Stalker J."/>
            <person name="Stange-Thomann N."/>
            <person name="Stavropoulos S."/>
            <person name="Stone C."/>
            <person name="Strader C."/>
            <person name="Tesfaye S."/>
            <person name="Thomson T."/>
            <person name="Thoulutsang Y."/>
            <person name="Thoulutsang D."/>
            <person name="Topham K."/>
            <person name="Topping I."/>
            <person name="Tsamla T."/>
            <person name="Vassiliev H."/>
            <person name="Vo A."/>
            <person name="Wangchuk T."/>
            <person name="Wangdi T."/>
            <person name="Weiand M."/>
            <person name="Wilkinson J."/>
            <person name="Wilson A."/>
            <person name="Yadav S."/>
            <person name="Young G."/>
            <person name="Yu Q."/>
            <person name="Zembek L."/>
            <person name="Zhong D."/>
            <person name="Zimmer A."/>
            <person name="Zwirko Z."/>
            <person name="Jaffe D.B."/>
            <person name="Alvarez P."/>
            <person name="Brockman W."/>
            <person name="Butler J."/>
            <person name="Chin C."/>
            <person name="Gnerre S."/>
            <person name="Grabherr M."/>
            <person name="Kleber M."/>
            <person name="Mauceli E."/>
            <person name="MacCallum I."/>
        </authorList>
    </citation>
    <scope>NUCLEOTIDE SEQUENCE [LARGE SCALE GENOMIC DNA]</scope>
    <source>
        <strain evidence="16">Tucson 15287-2541.00</strain>
    </source>
</reference>
<dbReference type="FunCoup" id="B4IWX9">
    <property type="interactions" value="564"/>
</dbReference>
<keyword evidence="8" id="KW-0687">Ribonucleoprotein</keyword>
<evidence type="ECO:0000256" key="8">
    <source>
        <dbReference type="ARBA" id="ARBA00023274"/>
    </source>
</evidence>
<dbReference type="eggNOG" id="KOG4848">
    <property type="taxonomic scope" value="Eukaryota"/>
</dbReference>
<keyword evidence="16" id="KW-1185">Reference proteome</keyword>
<evidence type="ECO:0000256" key="5">
    <source>
        <dbReference type="ARBA" id="ARBA00023054"/>
    </source>
</evidence>
<dbReference type="SMR" id="B4IWX9"/>
<gene>
    <name evidence="15" type="primary">Dgri\GH14728</name>
    <name evidence="15" type="ORF">Dgri_GH14728</name>
</gene>
<evidence type="ECO:0000256" key="14">
    <source>
        <dbReference type="SAM" id="MobiDB-lite"/>
    </source>
</evidence>
<dbReference type="KEGG" id="dgr:6556533"/>
<dbReference type="GO" id="GO:0005739">
    <property type="term" value="C:mitochondrion"/>
    <property type="evidence" value="ECO:0007669"/>
    <property type="project" value="UniProtKB-SubCell"/>
</dbReference>
<evidence type="ECO:0000256" key="9">
    <source>
        <dbReference type="ARBA" id="ARBA00023306"/>
    </source>
</evidence>
<evidence type="ECO:0000256" key="12">
    <source>
        <dbReference type="ARBA" id="ARBA00035485"/>
    </source>
</evidence>
<feature type="region of interest" description="Disordered" evidence="14">
    <location>
        <begin position="201"/>
        <end position="232"/>
    </location>
</feature>
<dbReference type="GO" id="GO:0005634">
    <property type="term" value="C:nucleus"/>
    <property type="evidence" value="ECO:0007669"/>
    <property type="project" value="UniProtKB-SubCell"/>
</dbReference>
<dbReference type="Pfam" id="PF10147">
    <property type="entry name" value="CR6_interact"/>
    <property type="match status" value="1"/>
</dbReference>
<dbReference type="PANTHER" id="PTHR31761:SF1">
    <property type="entry name" value="LARGE RIBOSOMAL SUBUNIT PROTEIN ML64"/>
    <property type="match status" value="1"/>
</dbReference>
<keyword evidence="5" id="KW-0175">Coiled coil</keyword>
<organism evidence="16">
    <name type="scientific">Drosophila grimshawi</name>
    <name type="common">Hawaiian fruit fly</name>
    <name type="synonym">Idiomyia grimshawi</name>
    <dbReference type="NCBI Taxonomy" id="7222"/>
    <lineage>
        <taxon>Eukaryota</taxon>
        <taxon>Metazoa</taxon>
        <taxon>Ecdysozoa</taxon>
        <taxon>Arthropoda</taxon>
        <taxon>Hexapoda</taxon>
        <taxon>Insecta</taxon>
        <taxon>Pterygota</taxon>
        <taxon>Neoptera</taxon>
        <taxon>Endopterygota</taxon>
        <taxon>Diptera</taxon>
        <taxon>Brachycera</taxon>
        <taxon>Muscomorpha</taxon>
        <taxon>Ephydroidea</taxon>
        <taxon>Drosophilidae</taxon>
        <taxon>Drosophila</taxon>
        <taxon>Hawaiian Drosophila</taxon>
    </lineage>
</organism>
<evidence type="ECO:0000256" key="1">
    <source>
        <dbReference type="ARBA" id="ARBA00004123"/>
    </source>
</evidence>
<evidence type="ECO:0000256" key="4">
    <source>
        <dbReference type="ARBA" id="ARBA00022980"/>
    </source>
</evidence>
<evidence type="ECO:0000256" key="13">
    <source>
        <dbReference type="ARBA" id="ARBA00060144"/>
    </source>
</evidence>
<dbReference type="GO" id="GO:1990904">
    <property type="term" value="C:ribonucleoprotein complex"/>
    <property type="evidence" value="ECO:0007669"/>
    <property type="project" value="UniProtKB-KW"/>
</dbReference>
<feature type="compositionally biased region" description="Basic and acidic residues" evidence="14">
    <location>
        <begin position="201"/>
        <end position="210"/>
    </location>
</feature>
<evidence type="ECO:0000256" key="10">
    <source>
        <dbReference type="ARBA" id="ARBA00030700"/>
    </source>
</evidence>
<dbReference type="GO" id="GO:0005840">
    <property type="term" value="C:ribosome"/>
    <property type="evidence" value="ECO:0007669"/>
    <property type="project" value="UniProtKB-KW"/>
</dbReference>
<keyword evidence="6" id="KW-0496">Mitochondrion</keyword>
<dbReference type="InterPro" id="IPR018472">
    <property type="entry name" value="Ribosomal_mL64"/>
</dbReference>
<dbReference type="Gene3D" id="6.10.280.120">
    <property type="entry name" value="Growth arrest and DNA-damage-inducible proteins-interacting protein 1"/>
    <property type="match status" value="1"/>
</dbReference>
<dbReference type="InParanoid" id="B4IWX9"/>
<comment type="function">
    <text evidence="13">Acts as a negative regulator of G1 to S cell cycle phase progression by inhibiting cyclin-dependent kinases. Inhibitory effects are additive with GADD45 proteins but also occur in the absence of GADD45 proteins. Acts as a repressor of the orphan nuclear receptor NR4A1 by inhibiting AB domain-mediated transcriptional activity. May be involved in the hormone-mediated regulation of NR4A1 transcriptional activity. May play a role in mitochondrial protein synthesis.</text>
</comment>
<dbReference type="AlphaFoldDB" id="B4IWX9"/>
<dbReference type="InterPro" id="IPR043035">
    <property type="entry name" value="Ribosomal_mL64_sf"/>
</dbReference>
<dbReference type="HOGENOM" id="CLU_077236_0_0_1"/>
<evidence type="ECO:0000313" key="15">
    <source>
        <dbReference type="EMBL" id="EDV97380.1"/>
    </source>
</evidence>
<sequence>MNINKLTVATRIPIGCTKYFSSIAQTELPASFVSEDEEYKSVSRDKSGLRQQHKNVLLETTPYNEAHSWIHLTEKYQRSLYGRYGGKSNVNPQICFGTITDRSETQKRQSITQPETVQQLLEKLRVSKAEKQAAIQERENGIQKKLEKLEQWKADLNAKVEKRRADAAAAIERKERLIEEVRRHFGFKVDARDERFKEMLEQKEKEDKRKQKEAKRKVKEDKMMAKLVKQSS</sequence>
<comment type="subcellular location">
    <subcellularLocation>
        <location evidence="2">Mitochondrion</location>
    </subcellularLocation>
    <subcellularLocation>
        <location evidence="1">Nucleus</location>
    </subcellularLocation>
</comment>
<keyword evidence="4" id="KW-0689">Ribosomal protein</keyword>
<evidence type="ECO:0000256" key="6">
    <source>
        <dbReference type="ARBA" id="ARBA00023128"/>
    </source>
</evidence>
<keyword evidence="9" id="KW-0131">Cell cycle</keyword>
<evidence type="ECO:0000256" key="2">
    <source>
        <dbReference type="ARBA" id="ARBA00004173"/>
    </source>
</evidence>
<dbReference type="Proteomes" id="UP000001070">
    <property type="component" value="Unassembled WGS sequence"/>
</dbReference>
<protein>
    <recommendedName>
        <fullName evidence="11">Large ribosomal subunit protein mL64</fullName>
    </recommendedName>
    <alternativeName>
        <fullName evidence="10">39S ribosomal protein L59, mitochondrial</fullName>
    </alternativeName>
    <alternativeName>
        <fullName evidence="12">Growth arrest and DNA damage-inducible proteins-interacting protein 1</fullName>
    </alternativeName>
</protein>
<dbReference type="OMA" id="EPHSWIH"/>
<dbReference type="EMBL" id="CH916366">
    <property type="protein sequence ID" value="EDV97380.1"/>
    <property type="molecule type" value="Genomic_DNA"/>
</dbReference>
<accession>B4IWX9</accession>
<name>B4IWX9_DROGR</name>
<evidence type="ECO:0000256" key="7">
    <source>
        <dbReference type="ARBA" id="ARBA00023242"/>
    </source>
</evidence>
<evidence type="ECO:0000313" key="16">
    <source>
        <dbReference type="Proteomes" id="UP000001070"/>
    </source>
</evidence>
<evidence type="ECO:0000256" key="11">
    <source>
        <dbReference type="ARBA" id="ARBA00035184"/>
    </source>
</evidence>
<evidence type="ECO:0000256" key="3">
    <source>
        <dbReference type="ARBA" id="ARBA00005421"/>
    </source>
</evidence>
<dbReference type="PANTHER" id="PTHR31761">
    <property type="entry name" value="GROWTH ARREST AND DNA DAMAGE-INDUCIBLE PROTEINS-INTERACTING PROTEIN 1 GADD45GIP1"/>
    <property type="match status" value="1"/>
</dbReference>
<comment type="similarity">
    <text evidence="3">Belongs to the mitochondrion-specific ribosomal protein mL64 family.</text>
</comment>